<evidence type="ECO:0000256" key="1">
    <source>
        <dbReference type="SAM" id="MobiDB-lite"/>
    </source>
</evidence>
<feature type="region of interest" description="Disordered" evidence="1">
    <location>
        <begin position="257"/>
        <end position="299"/>
    </location>
</feature>
<proteinExistence type="predicted"/>
<keyword evidence="4" id="KW-1185">Reference proteome</keyword>
<dbReference type="WBParaSite" id="ECPE_0000065601-mRNA-1">
    <property type="protein sequence ID" value="ECPE_0000065601-mRNA-1"/>
    <property type="gene ID" value="ECPE_0000065601"/>
</dbReference>
<dbReference type="OrthoDB" id="6512783at2759"/>
<sequence>MEIALSSCEDSGIDLLSDSRLSALEYADDIVLLTEDRGELQAFLDGLNASVSLFGIRFAPSKCKMLLQDWVGPVPRLTLTGEVIDQMDKLCYLGSYISPSGRITDEIHTFIMTIHSEQPTPESDATQNSAPNECLLQWCAEIHNERTALRERLVEKVGELKQLVNEFGITLDETESRLCDLDPDVSWQRKLDASVENQFTSIMHEVENEVNGLASPSSETLTVKRILEEFVAQHGRSTTEKASSSADRLAVQKILQQARHRATGQKKTRLGLALGHSRRGRPPGSKNHWTNQPLSNWPR</sequence>
<evidence type="ECO:0000313" key="5">
    <source>
        <dbReference type="WBParaSite" id="ECPE_0000065601-mRNA-1"/>
    </source>
</evidence>
<reference evidence="3 4" key="2">
    <citation type="submission" date="2018-11" db="EMBL/GenBank/DDBJ databases">
        <authorList>
            <consortium name="Pathogen Informatics"/>
        </authorList>
    </citation>
    <scope>NUCLEOTIDE SEQUENCE [LARGE SCALE GENOMIC DNA]</scope>
    <source>
        <strain evidence="3 4">Egypt</strain>
    </source>
</reference>
<feature type="compositionally biased region" description="Polar residues" evidence="1">
    <location>
        <begin position="287"/>
        <end position="299"/>
    </location>
</feature>
<dbReference type="Proteomes" id="UP000272942">
    <property type="component" value="Unassembled WGS sequence"/>
</dbReference>
<name>A0A183A121_9TREM</name>
<evidence type="ECO:0000259" key="2">
    <source>
        <dbReference type="PROSITE" id="PS50878"/>
    </source>
</evidence>
<evidence type="ECO:0000313" key="3">
    <source>
        <dbReference type="EMBL" id="VDP26324.1"/>
    </source>
</evidence>
<dbReference type="AlphaFoldDB" id="A0A183A121"/>
<feature type="domain" description="Reverse transcriptase" evidence="2">
    <location>
        <begin position="1"/>
        <end position="97"/>
    </location>
</feature>
<organism evidence="5">
    <name type="scientific">Echinostoma caproni</name>
    <dbReference type="NCBI Taxonomy" id="27848"/>
    <lineage>
        <taxon>Eukaryota</taxon>
        <taxon>Metazoa</taxon>
        <taxon>Spiralia</taxon>
        <taxon>Lophotrochozoa</taxon>
        <taxon>Platyhelminthes</taxon>
        <taxon>Trematoda</taxon>
        <taxon>Digenea</taxon>
        <taxon>Plagiorchiida</taxon>
        <taxon>Echinostomata</taxon>
        <taxon>Echinostomatoidea</taxon>
        <taxon>Echinostomatidae</taxon>
        <taxon>Echinostoma</taxon>
    </lineage>
</organism>
<dbReference type="InterPro" id="IPR000477">
    <property type="entry name" value="RT_dom"/>
</dbReference>
<gene>
    <name evidence="3" type="ORF">ECPE_LOCUS656</name>
</gene>
<evidence type="ECO:0000313" key="4">
    <source>
        <dbReference type="Proteomes" id="UP000272942"/>
    </source>
</evidence>
<accession>A0A183A121</accession>
<reference evidence="5" key="1">
    <citation type="submission" date="2016-06" db="UniProtKB">
        <authorList>
            <consortium name="WormBaseParasite"/>
        </authorList>
    </citation>
    <scope>IDENTIFICATION</scope>
</reference>
<feature type="compositionally biased region" description="Basic residues" evidence="1">
    <location>
        <begin position="258"/>
        <end position="269"/>
    </location>
</feature>
<protein>
    <submittedName>
        <fullName evidence="5">Reverse transcriptase domain-containing protein</fullName>
    </submittedName>
</protein>
<dbReference type="PROSITE" id="PS50878">
    <property type="entry name" value="RT_POL"/>
    <property type="match status" value="1"/>
</dbReference>
<dbReference type="EMBL" id="UZAN01002509">
    <property type="protein sequence ID" value="VDP26324.1"/>
    <property type="molecule type" value="Genomic_DNA"/>
</dbReference>